<dbReference type="CDD" id="cd00712">
    <property type="entry name" value="AsnB"/>
    <property type="match status" value="1"/>
</dbReference>
<organism evidence="12 13">
    <name type="scientific">Candidatus Wolfebacteria bacterium GW2011_GWC1_37_10</name>
    <dbReference type="NCBI Taxonomy" id="1619010"/>
    <lineage>
        <taxon>Bacteria</taxon>
        <taxon>Candidatus Wolfeibacteriota</taxon>
    </lineage>
</organism>
<dbReference type="InterPro" id="IPR051786">
    <property type="entry name" value="ASN_synthetase/amidase"/>
</dbReference>
<name>A0A0G0FVY7_9BACT</name>
<dbReference type="Pfam" id="PF00733">
    <property type="entry name" value="Asn_synthase"/>
    <property type="match status" value="1"/>
</dbReference>
<dbReference type="Proteomes" id="UP000034044">
    <property type="component" value="Unassembled WGS sequence"/>
</dbReference>
<evidence type="ECO:0000256" key="1">
    <source>
        <dbReference type="ARBA" id="ARBA00005187"/>
    </source>
</evidence>
<dbReference type="PIRSF" id="PIRSF001589">
    <property type="entry name" value="Asn_synthetase_glu-h"/>
    <property type="match status" value="1"/>
</dbReference>
<dbReference type="EC" id="6.3.5.4" evidence="3"/>
<dbReference type="SUPFAM" id="SSF56235">
    <property type="entry name" value="N-terminal nucleophile aminohydrolases (Ntn hydrolases)"/>
    <property type="match status" value="1"/>
</dbReference>
<dbReference type="GO" id="GO:0004066">
    <property type="term" value="F:asparagine synthase (glutamine-hydrolyzing) activity"/>
    <property type="evidence" value="ECO:0007669"/>
    <property type="project" value="UniProtKB-EC"/>
</dbReference>
<dbReference type="PANTHER" id="PTHR43284:SF1">
    <property type="entry name" value="ASPARAGINE SYNTHETASE"/>
    <property type="match status" value="1"/>
</dbReference>
<dbReference type="EMBL" id="LBSR01000004">
    <property type="protein sequence ID" value="KKQ23103.1"/>
    <property type="molecule type" value="Genomic_DNA"/>
</dbReference>
<evidence type="ECO:0000313" key="13">
    <source>
        <dbReference type="Proteomes" id="UP000034044"/>
    </source>
</evidence>
<dbReference type="AlphaFoldDB" id="A0A0G0FVY7"/>
<dbReference type="Gene3D" id="3.40.50.620">
    <property type="entry name" value="HUPs"/>
    <property type="match status" value="1"/>
</dbReference>
<dbReference type="PATRIC" id="fig|1619010.3.peg.171"/>
<comment type="caution">
    <text evidence="12">The sequence shown here is derived from an EMBL/GenBank/DDBJ whole genome shotgun (WGS) entry which is preliminary data.</text>
</comment>
<accession>A0A0G0FVY7</accession>
<dbReference type="GO" id="GO:0006529">
    <property type="term" value="P:asparagine biosynthetic process"/>
    <property type="evidence" value="ECO:0007669"/>
    <property type="project" value="UniProtKB-KW"/>
</dbReference>
<dbReference type="InterPro" id="IPR033738">
    <property type="entry name" value="AsnB_N"/>
</dbReference>
<evidence type="ECO:0000256" key="2">
    <source>
        <dbReference type="ARBA" id="ARBA00005752"/>
    </source>
</evidence>
<feature type="active site" description="For GATase activity" evidence="8">
    <location>
        <position position="5"/>
    </location>
</feature>
<evidence type="ECO:0000256" key="8">
    <source>
        <dbReference type="PIRSR" id="PIRSR001589-1"/>
    </source>
</evidence>
<keyword evidence="6 8" id="KW-0315">Glutamine amidotransferase</keyword>
<reference evidence="12 13" key="1">
    <citation type="journal article" date="2015" name="Nature">
        <title>rRNA introns, odd ribosomes, and small enigmatic genomes across a large radiation of phyla.</title>
        <authorList>
            <person name="Brown C.T."/>
            <person name="Hug L.A."/>
            <person name="Thomas B.C."/>
            <person name="Sharon I."/>
            <person name="Castelle C.J."/>
            <person name="Singh A."/>
            <person name="Wilkins M.J."/>
            <person name="Williams K.H."/>
            <person name="Banfield J.F."/>
        </authorList>
    </citation>
    <scope>NUCLEOTIDE SEQUENCE [LARGE SCALE GENOMIC DNA]</scope>
</reference>
<protein>
    <recommendedName>
        <fullName evidence="3">asparagine synthase (glutamine-hydrolyzing)</fullName>
        <ecNumber evidence="3">6.3.5.4</ecNumber>
    </recommendedName>
</protein>
<evidence type="ECO:0000256" key="3">
    <source>
        <dbReference type="ARBA" id="ARBA00012737"/>
    </source>
</evidence>
<dbReference type="GO" id="GO:0005829">
    <property type="term" value="C:cytosol"/>
    <property type="evidence" value="ECO:0007669"/>
    <property type="project" value="TreeGrafter"/>
</dbReference>
<comment type="catalytic activity">
    <reaction evidence="7">
        <text>L-aspartate + L-glutamine + ATP + H2O = L-asparagine + L-glutamate + AMP + diphosphate + H(+)</text>
        <dbReference type="Rhea" id="RHEA:12228"/>
        <dbReference type="ChEBI" id="CHEBI:15377"/>
        <dbReference type="ChEBI" id="CHEBI:15378"/>
        <dbReference type="ChEBI" id="CHEBI:29985"/>
        <dbReference type="ChEBI" id="CHEBI:29991"/>
        <dbReference type="ChEBI" id="CHEBI:30616"/>
        <dbReference type="ChEBI" id="CHEBI:33019"/>
        <dbReference type="ChEBI" id="CHEBI:58048"/>
        <dbReference type="ChEBI" id="CHEBI:58359"/>
        <dbReference type="ChEBI" id="CHEBI:456215"/>
        <dbReference type="EC" id="6.3.5.4"/>
    </reaction>
</comment>
<keyword evidence="8" id="KW-0028">Amino-acid biosynthesis</keyword>
<evidence type="ECO:0000256" key="7">
    <source>
        <dbReference type="ARBA" id="ARBA00048741"/>
    </source>
</evidence>
<evidence type="ECO:0000256" key="5">
    <source>
        <dbReference type="ARBA" id="ARBA00022840"/>
    </source>
</evidence>
<evidence type="ECO:0000313" key="12">
    <source>
        <dbReference type="EMBL" id="KKQ23103.1"/>
    </source>
</evidence>
<dbReference type="SUPFAM" id="SSF52402">
    <property type="entry name" value="Adenine nucleotide alpha hydrolases-like"/>
    <property type="match status" value="1"/>
</dbReference>
<evidence type="ECO:0000256" key="9">
    <source>
        <dbReference type="PIRSR" id="PIRSR001589-2"/>
    </source>
</evidence>
<dbReference type="NCBIfam" id="TIGR01536">
    <property type="entry name" value="asn_synth_AEB"/>
    <property type="match status" value="1"/>
</dbReference>
<dbReference type="CDD" id="cd01991">
    <property type="entry name" value="Asn_synthase_B_C"/>
    <property type="match status" value="1"/>
</dbReference>
<dbReference type="Gene3D" id="3.60.20.10">
    <property type="entry name" value="Glutamine Phosphoribosylpyrophosphate, subunit 1, domain 1"/>
    <property type="match status" value="1"/>
</dbReference>
<dbReference type="InterPro" id="IPR014729">
    <property type="entry name" value="Rossmann-like_a/b/a_fold"/>
</dbReference>
<dbReference type="PROSITE" id="PS51278">
    <property type="entry name" value="GATASE_TYPE_2"/>
    <property type="match status" value="1"/>
</dbReference>
<keyword evidence="4 9" id="KW-0547">Nucleotide-binding</keyword>
<feature type="binding site" evidence="9">
    <location>
        <position position="99"/>
    </location>
    <ligand>
        <name>L-glutamine</name>
        <dbReference type="ChEBI" id="CHEBI:58359"/>
    </ligand>
</feature>
<dbReference type="PANTHER" id="PTHR43284">
    <property type="entry name" value="ASPARAGINE SYNTHETASE (GLUTAMINE-HYDROLYZING)"/>
    <property type="match status" value="1"/>
</dbReference>
<keyword evidence="5 9" id="KW-0067">ATP-binding</keyword>
<gene>
    <name evidence="12" type="ORF">US36_C0004G0004</name>
</gene>
<comment type="pathway">
    <text evidence="1">Amino-acid biosynthesis; L-asparagine biosynthesis; L-asparagine from L-aspartate (L-Gln route): step 1/1.</text>
</comment>
<dbReference type="InterPro" id="IPR017932">
    <property type="entry name" value="GATase_2_dom"/>
</dbReference>
<feature type="domain" description="Glutamine amidotransferase type-2" evidence="11">
    <location>
        <begin position="5"/>
        <end position="213"/>
    </location>
</feature>
<dbReference type="Pfam" id="PF13537">
    <property type="entry name" value="GATase_7"/>
    <property type="match status" value="1"/>
</dbReference>
<dbReference type="InterPro" id="IPR006426">
    <property type="entry name" value="Asn_synth_AEB"/>
</dbReference>
<feature type="site" description="Important for beta-aspartyl-AMP intermediate formation" evidence="10">
    <location>
        <position position="360"/>
    </location>
</feature>
<dbReference type="InterPro" id="IPR001962">
    <property type="entry name" value="Asn_synthase"/>
</dbReference>
<keyword evidence="8" id="KW-0061">Asparagine biosynthesis</keyword>
<proteinExistence type="inferred from homology"/>
<comment type="similarity">
    <text evidence="2">Belongs to the asparagine synthetase family.</text>
</comment>
<dbReference type="GO" id="GO:0005524">
    <property type="term" value="F:ATP binding"/>
    <property type="evidence" value="ECO:0007669"/>
    <property type="project" value="UniProtKB-KW"/>
</dbReference>
<evidence type="ECO:0000256" key="10">
    <source>
        <dbReference type="PIRSR" id="PIRSR001589-3"/>
    </source>
</evidence>
<evidence type="ECO:0000259" key="11">
    <source>
        <dbReference type="PROSITE" id="PS51278"/>
    </source>
</evidence>
<sequence length="611" mass="70554">MKIMCGIAGIIKKDSQKYKPQLKKMTDSLSHRGPDAEGFYFFKDCGLGHRRLSIIDLKTGDQPMLSYNGQAGVVFNGEIYGYQEIKKNLSNYSFQTTSDTEVILALYEKYGENFVKHLPGMFAFALWDDKNKKLICARDRFGEKPLYYALGKNGEFIFASEIKAILASDLIKPKLNKKSLIHYLKRLYVHPYSAIYENIYVLPPAHFLIYQNKKIKINRYWQMPELNYQITFDEAIEKFKKLLFEAVKKQLVTDVPVGAFLSGGLDSSTIVAIASQYKKNLNTFSFGFGEWINELPYALEIARKYKTNHTELTPEKADLGELLIKMQEIYDEPFADSSNIPTYLLAKTARQYTKVVLTGDGGDEMLGGYGWYKPFLFMNEKNSDLWRSEFVRFIARAIRRLSSSQLLMNKVLGARFQENSCSVIEAHLSQNIIFNDNEIKALGLEIQDKNEFYKPSWKLVNSLDDIMRFDIENYMAGDILTKIDRASMANGLELRAPFLDVDFASFCLSLPFQLKVSKDNDKIILRQAVSNLWTASIRKRSKQGFGGPVNKWLSQDKSLKTLKENYLNNPKRKIFDLISFKNTREIIKKNKYKTWTLLVLSLWMEKHDFEI</sequence>
<evidence type="ECO:0000256" key="6">
    <source>
        <dbReference type="ARBA" id="ARBA00022962"/>
    </source>
</evidence>
<dbReference type="InterPro" id="IPR029055">
    <property type="entry name" value="Ntn_hydrolases_N"/>
</dbReference>
<evidence type="ECO:0000256" key="4">
    <source>
        <dbReference type="ARBA" id="ARBA00022741"/>
    </source>
</evidence>